<evidence type="ECO:0000256" key="9">
    <source>
        <dbReference type="ARBA" id="ARBA00023136"/>
    </source>
</evidence>
<feature type="chain" id="PRO_5031557688" evidence="13">
    <location>
        <begin position="29"/>
        <end position="840"/>
    </location>
</feature>
<dbReference type="Pfam" id="PF00593">
    <property type="entry name" value="TonB_dep_Rec_b-barrel"/>
    <property type="match status" value="1"/>
</dbReference>
<dbReference type="PANTHER" id="PTHR32552">
    <property type="entry name" value="FERRICHROME IRON RECEPTOR-RELATED"/>
    <property type="match status" value="1"/>
</dbReference>
<evidence type="ECO:0000256" key="13">
    <source>
        <dbReference type="SAM" id="SignalP"/>
    </source>
</evidence>
<dbReference type="InterPro" id="IPR036942">
    <property type="entry name" value="Beta-barrel_TonB_sf"/>
</dbReference>
<name>A0A7W4W9J1_9GAMM</name>
<evidence type="ECO:0000313" key="16">
    <source>
        <dbReference type="EMBL" id="MBB3060197.1"/>
    </source>
</evidence>
<dbReference type="InterPro" id="IPR000531">
    <property type="entry name" value="Beta-barrel_TonB"/>
</dbReference>
<dbReference type="Proteomes" id="UP000535937">
    <property type="component" value="Unassembled WGS sequence"/>
</dbReference>
<reference evidence="16 17" key="1">
    <citation type="submission" date="2020-08" db="EMBL/GenBank/DDBJ databases">
        <title>Genomic Encyclopedia of Type Strains, Phase III (KMG-III): the genomes of soil and plant-associated and newly described type strains.</title>
        <authorList>
            <person name="Whitman W."/>
        </authorList>
    </citation>
    <scope>NUCLEOTIDE SEQUENCE [LARGE SCALE GENOMIC DNA]</scope>
    <source>
        <strain evidence="16 17">CECT 8799</strain>
    </source>
</reference>
<comment type="similarity">
    <text evidence="11 12">Belongs to the TonB-dependent receptor family.</text>
</comment>
<dbReference type="Pfam" id="PF07715">
    <property type="entry name" value="Plug"/>
    <property type="match status" value="1"/>
</dbReference>
<evidence type="ECO:0000256" key="2">
    <source>
        <dbReference type="ARBA" id="ARBA00022448"/>
    </source>
</evidence>
<evidence type="ECO:0000256" key="8">
    <source>
        <dbReference type="ARBA" id="ARBA00023077"/>
    </source>
</evidence>
<evidence type="ECO:0000256" key="11">
    <source>
        <dbReference type="PROSITE-ProRule" id="PRU01360"/>
    </source>
</evidence>
<dbReference type="PROSITE" id="PS52016">
    <property type="entry name" value="TONB_DEPENDENT_REC_3"/>
    <property type="match status" value="1"/>
</dbReference>
<feature type="domain" description="TonB-dependent receptor-like beta-barrel" evidence="14">
    <location>
        <begin position="356"/>
        <end position="804"/>
    </location>
</feature>
<dbReference type="GO" id="GO:0006826">
    <property type="term" value="P:iron ion transport"/>
    <property type="evidence" value="ECO:0007669"/>
    <property type="project" value="UniProtKB-KW"/>
</dbReference>
<keyword evidence="17" id="KW-1185">Reference proteome</keyword>
<evidence type="ECO:0000259" key="15">
    <source>
        <dbReference type="Pfam" id="PF07715"/>
    </source>
</evidence>
<evidence type="ECO:0000256" key="1">
    <source>
        <dbReference type="ARBA" id="ARBA00004571"/>
    </source>
</evidence>
<dbReference type="PANTHER" id="PTHR32552:SF81">
    <property type="entry name" value="TONB-DEPENDENT OUTER MEMBRANE RECEPTOR"/>
    <property type="match status" value="1"/>
</dbReference>
<keyword evidence="5 11" id="KW-0812">Transmembrane</keyword>
<dbReference type="AlphaFoldDB" id="A0A7W4W9J1"/>
<dbReference type="RefSeq" id="WP_183457364.1">
    <property type="nucleotide sequence ID" value="NZ_JACHWZ010000004.1"/>
</dbReference>
<keyword evidence="10 11" id="KW-0998">Cell outer membrane</keyword>
<evidence type="ECO:0000256" key="3">
    <source>
        <dbReference type="ARBA" id="ARBA00022452"/>
    </source>
</evidence>
<gene>
    <name evidence="16" type="ORF">FHS09_001012</name>
</gene>
<dbReference type="InterPro" id="IPR012910">
    <property type="entry name" value="Plug_dom"/>
</dbReference>
<accession>A0A7W4W9J1</accession>
<evidence type="ECO:0000256" key="6">
    <source>
        <dbReference type="ARBA" id="ARBA00023004"/>
    </source>
</evidence>
<dbReference type="Gene3D" id="2.40.170.20">
    <property type="entry name" value="TonB-dependent receptor, beta-barrel domain"/>
    <property type="match status" value="2"/>
</dbReference>
<keyword evidence="6" id="KW-0408">Iron</keyword>
<organism evidence="16 17">
    <name type="scientific">Microbulbifer rhizosphaerae</name>
    <dbReference type="NCBI Taxonomy" id="1562603"/>
    <lineage>
        <taxon>Bacteria</taxon>
        <taxon>Pseudomonadati</taxon>
        <taxon>Pseudomonadota</taxon>
        <taxon>Gammaproteobacteria</taxon>
        <taxon>Cellvibrionales</taxon>
        <taxon>Microbulbiferaceae</taxon>
        <taxon>Microbulbifer</taxon>
    </lineage>
</organism>
<dbReference type="InterPro" id="IPR039426">
    <property type="entry name" value="TonB-dep_rcpt-like"/>
</dbReference>
<dbReference type="EMBL" id="JACHWZ010000004">
    <property type="protein sequence ID" value="MBB3060197.1"/>
    <property type="molecule type" value="Genomic_DNA"/>
</dbReference>
<dbReference type="SUPFAM" id="SSF56935">
    <property type="entry name" value="Porins"/>
    <property type="match status" value="1"/>
</dbReference>
<evidence type="ECO:0000313" key="17">
    <source>
        <dbReference type="Proteomes" id="UP000535937"/>
    </source>
</evidence>
<comment type="caution">
    <text evidence="16">The sequence shown here is derived from an EMBL/GenBank/DDBJ whole genome shotgun (WGS) entry which is preliminary data.</text>
</comment>
<evidence type="ECO:0000259" key="14">
    <source>
        <dbReference type="Pfam" id="PF00593"/>
    </source>
</evidence>
<keyword evidence="8 12" id="KW-0798">TonB box</keyword>
<protein>
    <submittedName>
        <fullName evidence="16">Iron complex outermembrane receptor protein</fullName>
    </submittedName>
</protein>
<feature type="domain" description="TonB-dependent receptor plug" evidence="15">
    <location>
        <begin position="45"/>
        <end position="157"/>
    </location>
</feature>
<dbReference type="GO" id="GO:0009279">
    <property type="term" value="C:cell outer membrane"/>
    <property type="evidence" value="ECO:0007669"/>
    <property type="project" value="UniProtKB-SubCell"/>
</dbReference>
<keyword evidence="4" id="KW-0410">Iron transport</keyword>
<keyword evidence="3 11" id="KW-1134">Transmembrane beta strand</keyword>
<keyword evidence="9 11" id="KW-0472">Membrane</keyword>
<evidence type="ECO:0000256" key="5">
    <source>
        <dbReference type="ARBA" id="ARBA00022692"/>
    </source>
</evidence>
<evidence type="ECO:0000256" key="12">
    <source>
        <dbReference type="RuleBase" id="RU003357"/>
    </source>
</evidence>
<keyword evidence="16" id="KW-0675">Receptor</keyword>
<keyword evidence="2 11" id="KW-0813">Transport</keyword>
<sequence>MTVNNYRVGRLLLLGAASTLTLNGYVSAQQLEEVTVTAQKRTENIQDVPIAISAFSADKLEEKGVTNVSQVSDFTPNIQIDRASPFAGSSTIISAFIRGIGQNDFAFNMEPGVGLYVDGVYYARTVGAAIDLLDVERVEVLKGPQGTLFGRNTIGGALHVITRRPGDELMAKMEVTAGSYDRLDVRGTLDVPLVDDTLYSSVSFSSTERDGYQKRIPFDPSAVNVVNPVTGSTYSGDSFVTDSDLYVRARDNAGGGRQGGEDSTSLRGKLLFTPSDDLEVSLSGDITRAREEANATTLVGTNGLGFPFALAYNSCVDGVDPSTIALGPAPTFALAGICTIDRGPVNQPLSDTSNRLPWGDHFITGDKDRSYSTGSNYSDVDTWGLNTTIDWSINDTLALKSITSYRELESVFGVDMDGSPLGFLDTSFTMNQEQFSQEFQLNIDAFDSRLHSVLGAYYFQEEGDLLDTVTFGSGLVQVFGPNELENKAYALFTHNNYQLTDNLGLTFGIRYTEEEKSFTGGQREVSGFTSLFVSNFGFPPQIFPGFAEGDLELLFPPGENEKDFNDTSVRVGAEYLIGEDTLTYASFAQGYKTGGWTTRLGVPMAVSAALAPPGVVDPVNPPEHDSETAETWEVGIKSELFDRRLRLNLALFTTDYEDIQVVAAPAFTFGVPWFFNAGNARIRGAELEMDASLTDNFIVNGSFGYLDAEYRSLDDIALAGGITLDHQLMNVPEQSANIGGTYTLGLAGGSRLLLHADVIHKGKMARDLVNTPALIQDGFTTANASITFEPPAANWQLVLGGQNLTDERYIVTGNANNAVGATTVTYSRPRTWHMTLRLNY</sequence>
<comment type="subcellular location">
    <subcellularLocation>
        <location evidence="1 11">Cell outer membrane</location>
        <topology evidence="1 11">Multi-pass membrane protein</topology>
    </subcellularLocation>
</comment>
<evidence type="ECO:0000256" key="10">
    <source>
        <dbReference type="ARBA" id="ARBA00023237"/>
    </source>
</evidence>
<feature type="signal peptide" evidence="13">
    <location>
        <begin position="1"/>
        <end position="28"/>
    </location>
</feature>
<evidence type="ECO:0000256" key="7">
    <source>
        <dbReference type="ARBA" id="ARBA00023065"/>
    </source>
</evidence>
<keyword evidence="7" id="KW-0406">Ion transport</keyword>
<proteinExistence type="inferred from homology"/>
<evidence type="ECO:0000256" key="4">
    <source>
        <dbReference type="ARBA" id="ARBA00022496"/>
    </source>
</evidence>
<keyword evidence="13" id="KW-0732">Signal</keyword>